<feature type="domain" description="SGNH hydrolase-type esterase" evidence="1">
    <location>
        <begin position="46"/>
        <end position="205"/>
    </location>
</feature>
<accession>V4AXU8</accession>
<dbReference type="InterPro" id="IPR036514">
    <property type="entry name" value="SGNH_hydro_sf"/>
</dbReference>
<evidence type="ECO:0000259" key="1">
    <source>
        <dbReference type="Pfam" id="PF13472"/>
    </source>
</evidence>
<dbReference type="EMBL" id="KB200890">
    <property type="protein sequence ID" value="ESO99840.1"/>
    <property type="molecule type" value="Genomic_DNA"/>
</dbReference>
<dbReference type="HOGENOM" id="CLU_1246603_0_0_1"/>
<organism evidence="2 3">
    <name type="scientific">Lottia gigantea</name>
    <name type="common">Giant owl limpet</name>
    <dbReference type="NCBI Taxonomy" id="225164"/>
    <lineage>
        <taxon>Eukaryota</taxon>
        <taxon>Metazoa</taxon>
        <taxon>Spiralia</taxon>
        <taxon>Lophotrochozoa</taxon>
        <taxon>Mollusca</taxon>
        <taxon>Gastropoda</taxon>
        <taxon>Patellogastropoda</taxon>
        <taxon>Lottioidea</taxon>
        <taxon>Lottiidae</taxon>
        <taxon>Lottia</taxon>
    </lineage>
</organism>
<dbReference type="CDD" id="cd00229">
    <property type="entry name" value="SGNH_hydrolase"/>
    <property type="match status" value="1"/>
</dbReference>
<dbReference type="Pfam" id="PF13472">
    <property type="entry name" value="Lipase_GDSL_2"/>
    <property type="match status" value="1"/>
</dbReference>
<evidence type="ECO:0000313" key="2">
    <source>
        <dbReference type="EMBL" id="ESO99840.1"/>
    </source>
</evidence>
<dbReference type="AlphaFoldDB" id="V4AXU8"/>
<dbReference type="Proteomes" id="UP000030746">
    <property type="component" value="Unassembled WGS sequence"/>
</dbReference>
<dbReference type="KEGG" id="lgi:LOTGIDRAFT_173498"/>
<evidence type="ECO:0000313" key="3">
    <source>
        <dbReference type="Proteomes" id="UP000030746"/>
    </source>
</evidence>
<protein>
    <recommendedName>
        <fullName evidence="1">SGNH hydrolase-type esterase domain-containing protein</fullName>
    </recommendedName>
</protein>
<dbReference type="GeneID" id="20242412"/>
<reference evidence="2 3" key="1">
    <citation type="journal article" date="2013" name="Nature">
        <title>Insights into bilaterian evolution from three spiralian genomes.</title>
        <authorList>
            <person name="Simakov O."/>
            <person name="Marletaz F."/>
            <person name="Cho S.J."/>
            <person name="Edsinger-Gonzales E."/>
            <person name="Havlak P."/>
            <person name="Hellsten U."/>
            <person name="Kuo D.H."/>
            <person name="Larsson T."/>
            <person name="Lv J."/>
            <person name="Arendt D."/>
            <person name="Savage R."/>
            <person name="Osoegawa K."/>
            <person name="de Jong P."/>
            <person name="Grimwood J."/>
            <person name="Chapman J.A."/>
            <person name="Shapiro H."/>
            <person name="Aerts A."/>
            <person name="Otillar R.P."/>
            <person name="Terry A.Y."/>
            <person name="Boore J.L."/>
            <person name="Grigoriev I.V."/>
            <person name="Lindberg D.R."/>
            <person name="Seaver E.C."/>
            <person name="Weisblat D.A."/>
            <person name="Putnam N.H."/>
            <person name="Rokhsar D.S."/>
        </authorList>
    </citation>
    <scope>NUCLEOTIDE SEQUENCE [LARGE SCALE GENOMIC DNA]</scope>
</reference>
<keyword evidence="3" id="KW-1185">Reference proteome</keyword>
<gene>
    <name evidence="2" type="ORF">LOTGIDRAFT_173498</name>
</gene>
<dbReference type="CTD" id="20242412"/>
<dbReference type="RefSeq" id="XP_009049488.1">
    <property type="nucleotide sequence ID" value="XM_009051240.1"/>
</dbReference>
<proteinExistence type="predicted"/>
<sequence length="222" mass="25381">MGQVCLERNDVGCLVEIGNQPSPNILCHYIDNSQAWKATFIGSSFVRRLDGYLKERREPLKPGYTIQFLGKGGAGYKETEAQVSLIDMDTDMVFMYVGGNEVKPQVPMSYHVCSMRRLLELIHRRIGRSKPVFIINLYERLKPRGWSDVIKYNRVVRTVNKRFKTISRRMSNVVYVNTFSGNRFSHPCLSSVLRADGVHLNDVGQGVLLWKLTGAMEDWMTS</sequence>
<dbReference type="Gene3D" id="3.40.50.1110">
    <property type="entry name" value="SGNH hydrolase"/>
    <property type="match status" value="1"/>
</dbReference>
<dbReference type="InterPro" id="IPR013830">
    <property type="entry name" value="SGNH_hydro"/>
</dbReference>
<name>V4AXU8_LOTGI</name>
<dbReference type="SUPFAM" id="SSF52266">
    <property type="entry name" value="SGNH hydrolase"/>
    <property type="match status" value="1"/>
</dbReference>
<dbReference type="OrthoDB" id="6053634at2759"/>